<evidence type="ECO:0000313" key="3">
    <source>
        <dbReference type="Proteomes" id="UP000197619"/>
    </source>
</evidence>
<sequence>MRRDLTGILGTGLGVLNGIDSEILMNKLAIATSDVTKLKQPLQSYLLALGNSQWQVSKVLPKWRDFEDQDHSLLVDALEGAQENISLALSCIQAQLWIQSTAALIIREGSEGVFPAEIRKVVWDSATDFKRDLQSWWTMINFTYDPTTNTATAFVLAIRNATVHTIHPIVALGLSHEKSVLYPSEHRAWAWKNQGKWQTINLEPCIAREQQGFICESNLISAQDVCLDTDQGICHFEIHPDTNQQTILVYTGNGCVCLRTVCNVIETDKNKVPLSSKNHSNFCICNFIKITGCDFIYSAPVVSHQLIKSNYTTYNELPPTHIGMNLTLVKQLMKHQDLMKIIEEIHKNGQRTLVTVHHDVTEINRVLQRIKQDGSHNWWDALFGWSPTATGIMNTLCHPIIVLLILVTISLIMSILTLLWNWNMSQHVAILTSLSRTHGILLKENCHNSKI</sequence>
<keyword evidence="1" id="KW-1133">Transmembrane helix</keyword>
<gene>
    <name evidence="2" type="ORF">RLOC_00000527</name>
</gene>
<proteinExistence type="predicted"/>
<evidence type="ECO:0000313" key="2">
    <source>
        <dbReference type="EMBL" id="OWK60872.1"/>
    </source>
</evidence>
<reference evidence="2 3" key="1">
    <citation type="submission" date="2017-05" db="EMBL/GenBank/DDBJ databases">
        <title>Genome of assembly of the Bengalese finch, Lonchura striata domestica.</title>
        <authorList>
            <person name="Colquitt B.M."/>
            <person name="Brainard M.S."/>
        </authorList>
    </citation>
    <scope>NUCLEOTIDE SEQUENCE [LARGE SCALE GENOMIC DNA]</scope>
    <source>
        <strain evidence="2">White83orange57</strain>
    </source>
</reference>
<keyword evidence="1" id="KW-0472">Membrane</keyword>
<dbReference type="Proteomes" id="UP000197619">
    <property type="component" value="Unassembled WGS sequence"/>
</dbReference>
<dbReference type="AlphaFoldDB" id="A0A218V5I2"/>
<organism evidence="2 3">
    <name type="scientific">Lonchura striata</name>
    <name type="common">white-rumped munia</name>
    <dbReference type="NCBI Taxonomy" id="40157"/>
    <lineage>
        <taxon>Eukaryota</taxon>
        <taxon>Metazoa</taxon>
        <taxon>Chordata</taxon>
        <taxon>Craniata</taxon>
        <taxon>Vertebrata</taxon>
        <taxon>Euteleostomi</taxon>
        <taxon>Archelosauria</taxon>
        <taxon>Archosauria</taxon>
        <taxon>Dinosauria</taxon>
        <taxon>Saurischia</taxon>
        <taxon>Theropoda</taxon>
        <taxon>Coelurosauria</taxon>
        <taxon>Aves</taxon>
        <taxon>Neognathae</taxon>
        <taxon>Neoaves</taxon>
        <taxon>Telluraves</taxon>
        <taxon>Australaves</taxon>
        <taxon>Passeriformes</taxon>
        <taxon>Passeroidea</taxon>
        <taxon>Estrildidae</taxon>
        <taxon>Estrildinae</taxon>
        <taxon>Lonchura</taxon>
    </lineage>
</organism>
<evidence type="ECO:0000256" key="1">
    <source>
        <dbReference type="SAM" id="Phobius"/>
    </source>
</evidence>
<dbReference type="EMBL" id="MUZQ01000050">
    <property type="protein sequence ID" value="OWK60872.1"/>
    <property type="molecule type" value="Genomic_DNA"/>
</dbReference>
<accession>A0A218V5I2</accession>
<keyword evidence="3" id="KW-1185">Reference proteome</keyword>
<feature type="transmembrane region" description="Helical" evidence="1">
    <location>
        <begin position="400"/>
        <end position="420"/>
    </location>
</feature>
<keyword evidence="1" id="KW-0812">Transmembrane</keyword>
<protein>
    <submittedName>
        <fullName evidence="2">Uncharacterized protein</fullName>
    </submittedName>
</protein>
<comment type="caution">
    <text evidence="2">The sequence shown here is derived from an EMBL/GenBank/DDBJ whole genome shotgun (WGS) entry which is preliminary data.</text>
</comment>
<name>A0A218V5I2_9PASE</name>